<comment type="similarity">
    <text evidence="1 2">Belongs to the small heat shock protein (HSP20) family.</text>
</comment>
<feature type="domain" description="SHSP" evidence="3">
    <location>
        <begin position="62"/>
        <end position="186"/>
    </location>
</feature>
<reference evidence="4 5" key="1">
    <citation type="submission" date="2021-12" db="EMBL/GenBank/DDBJ databases">
        <title>Discovery of the Pendulisporaceae a myxobacterial family with distinct sporulation behavior and unique specialized metabolism.</title>
        <authorList>
            <person name="Garcia R."/>
            <person name="Popoff A."/>
            <person name="Bader C.D."/>
            <person name="Loehr J."/>
            <person name="Walesch S."/>
            <person name="Walt C."/>
            <person name="Boldt J."/>
            <person name="Bunk B."/>
            <person name="Haeckl F.J.F.P.J."/>
            <person name="Gunesch A.P."/>
            <person name="Birkelbach J."/>
            <person name="Nuebel U."/>
            <person name="Pietschmann T."/>
            <person name="Bach T."/>
            <person name="Mueller R."/>
        </authorList>
    </citation>
    <scope>NUCLEOTIDE SEQUENCE [LARGE SCALE GENOMIC DNA]</scope>
    <source>
        <strain evidence="4 5">MSr11954</strain>
    </source>
</reference>
<protein>
    <submittedName>
        <fullName evidence="4">Hsp20/alpha crystallin family protein</fullName>
    </submittedName>
</protein>
<name>A0ABZ2LQ15_9BACT</name>
<keyword evidence="5" id="KW-1185">Reference proteome</keyword>
<evidence type="ECO:0000313" key="5">
    <source>
        <dbReference type="Proteomes" id="UP001370348"/>
    </source>
</evidence>
<dbReference type="Proteomes" id="UP001370348">
    <property type="component" value="Chromosome"/>
</dbReference>
<gene>
    <name evidence="4" type="ORF">LZC94_33810</name>
</gene>
<evidence type="ECO:0000313" key="4">
    <source>
        <dbReference type="EMBL" id="WXB12815.1"/>
    </source>
</evidence>
<accession>A0ABZ2LQ15</accession>
<dbReference type="InterPro" id="IPR002068">
    <property type="entry name" value="A-crystallin/Hsp20_dom"/>
</dbReference>
<evidence type="ECO:0000259" key="3">
    <source>
        <dbReference type="PROSITE" id="PS01031"/>
    </source>
</evidence>
<dbReference type="Gene3D" id="2.60.40.790">
    <property type="match status" value="1"/>
</dbReference>
<organism evidence="4 5">
    <name type="scientific">Pendulispora albinea</name>
    <dbReference type="NCBI Taxonomy" id="2741071"/>
    <lineage>
        <taxon>Bacteria</taxon>
        <taxon>Pseudomonadati</taxon>
        <taxon>Myxococcota</taxon>
        <taxon>Myxococcia</taxon>
        <taxon>Myxococcales</taxon>
        <taxon>Sorangiineae</taxon>
        <taxon>Pendulisporaceae</taxon>
        <taxon>Pendulispora</taxon>
    </lineage>
</organism>
<dbReference type="PROSITE" id="PS01031">
    <property type="entry name" value="SHSP"/>
    <property type="match status" value="1"/>
</dbReference>
<dbReference type="RefSeq" id="WP_394822436.1">
    <property type="nucleotide sequence ID" value="NZ_CP089984.1"/>
</dbReference>
<dbReference type="Pfam" id="PF00011">
    <property type="entry name" value="HSP20"/>
    <property type="match status" value="1"/>
</dbReference>
<dbReference type="CDD" id="cd06464">
    <property type="entry name" value="ACD_sHsps-like"/>
    <property type="match status" value="1"/>
</dbReference>
<dbReference type="EMBL" id="CP089984">
    <property type="protein sequence ID" value="WXB12815.1"/>
    <property type="molecule type" value="Genomic_DNA"/>
</dbReference>
<dbReference type="InterPro" id="IPR031107">
    <property type="entry name" value="Small_HSP"/>
</dbReference>
<evidence type="ECO:0000256" key="2">
    <source>
        <dbReference type="RuleBase" id="RU003616"/>
    </source>
</evidence>
<dbReference type="InterPro" id="IPR008978">
    <property type="entry name" value="HSP20-like_chaperone"/>
</dbReference>
<dbReference type="PANTHER" id="PTHR11527">
    <property type="entry name" value="HEAT-SHOCK PROTEIN 20 FAMILY MEMBER"/>
    <property type="match status" value="1"/>
</dbReference>
<proteinExistence type="inferred from homology"/>
<evidence type="ECO:0000256" key="1">
    <source>
        <dbReference type="PROSITE-ProRule" id="PRU00285"/>
    </source>
</evidence>
<sequence length="186" mass="20214">MTEIDETIGKVENLYRSLTGQEAPELKAPFAPIPAERDPVEHVQEQIERLNQILGVATGQPTAQPQAWTPLVSLWESPEELLLSVDLPGVNRQGLEVSIQGTPQGNVIIVTGRRGPPQAGGATTNGNKLVLLRAEHPIGILRRVIPLPLNVKTDQIASTFQDGVLTIRAPRQQQTTPINARNIPIT</sequence>
<dbReference type="SUPFAM" id="SSF49764">
    <property type="entry name" value="HSP20-like chaperones"/>
    <property type="match status" value="1"/>
</dbReference>